<accession>A0A919AC07</accession>
<keyword evidence="3" id="KW-1185">Reference proteome</keyword>
<evidence type="ECO:0000313" key="2">
    <source>
        <dbReference type="EMBL" id="GHE96157.1"/>
    </source>
</evidence>
<feature type="region of interest" description="Disordered" evidence="1">
    <location>
        <begin position="36"/>
        <end position="62"/>
    </location>
</feature>
<proteinExistence type="predicted"/>
<protein>
    <submittedName>
        <fullName evidence="2">Uncharacterized protein</fullName>
    </submittedName>
</protein>
<reference evidence="2" key="1">
    <citation type="journal article" date="2014" name="Int. J. Syst. Evol. Microbiol.">
        <title>Complete genome sequence of Corynebacterium casei LMG S-19264T (=DSM 44701T), isolated from a smear-ripened cheese.</title>
        <authorList>
            <consortium name="US DOE Joint Genome Institute (JGI-PGF)"/>
            <person name="Walter F."/>
            <person name="Albersmeier A."/>
            <person name="Kalinowski J."/>
            <person name="Ruckert C."/>
        </authorList>
    </citation>
    <scope>NUCLEOTIDE SEQUENCE</scope>
    <source>
        <strain evidence="2">JCM 4477</strain>
    </source>
</reference>
<comment type="caution">
    <text evidence="2">The sequence shown here is derived from an EMBL/GenBank/DDBJ whole genome shotgun (WGS) entry which is preliminary data.</text>
</comment>
<dbReference type="AlphaFoldDB" id="A0A919AC07"/>
<name>A0A919AC07_9ACTN</name>
<sequence>MELNSGAWCSRWYATNRSNDIPSTRLIRNTNLITGFGSPSRDGGAGDRMRGAPGRVAGVNLNPHIDVRGKPL</sequence>
<gene>
    <name evidence="2" type="ORF">GCM10018772_20260</name>
</gene>
<reference evidence="2" key="2">
    <citation type="submission" date="2020-09" db="EMBL/GenBank/DDBJ databases">
        <authorList>
            <person name="Sun Q."/>
            <person name="Ohkuma M."/>
        </authorList>
    </citation>
    <scope>NUCLEOTIDE SEQUENCE</scope>
    <source>
        <strain evidence="2">JCM 4477</strain>
    </source>
</reference>
<organism evidence="2 3">
    <name type="scientific">Streptomyces fumanus</name>
    <dbReference type="NCBI Taxonomy" id="67302"/>
    <lineage>
        <taxon>Bacteria</taxon>
        <taxon>Bacillati</taxon>
        <taxon>Actinomycetota</taxon>
        <taxon>Actinomycetes</taxon>
        <taxon>Kitasatosporales</taxon>
        <taxon>Streptomycetaceae</taxon>
        <taxon>Streptomyces</taxon>
    </lineage>
</organism>
<evidence type="ECO:0000256" key="1">
    <source>
        <dbReference type="SAM" id="MobiDB-lite"/>
    </source>
</evidence>
<evidence type="ECO:0000313" key="3">
    <source>
        <dbReference type="Proteomes" id="UP000630718"/>
    </source>
</evidence>
<dbReference type="Proteomes" id="UP000630718">
    <property type="component" value="Unassembled WGS sequence"/>
</dbReference>
<dbReference type="EMBL" id="BNBI01000004">
    <property type="protein sequence ID" value="GHE96157.1"/>
    <property type="molecule type" value="Genomic_DNA"/>
</dbReference>